<sequence length="242" mass="25909">MSDIKEGDQVPWKYGGGNPEGTVAEVKASDELAIETKGRQVKVNTSEANPAVHVARDGNDGVKRESILTRKADATENDGSEPTNQELDPDIKQNGQHSHNNPEANKEESTSAASDNANVTDDPEQPEVKMNVTPDAKKVEAREKRYREDDDSGKAQNDEQGEKENGTASKKAKLGNGDATENAENGHAHNEDENGVGTPVQTTPKKKIKGPGRPKKVDAEAKHAVAAEGDGSTIARRTRSKA</sequence>
<reference evidence="3 4" key="1">
    <citation type="journal article" date="2018" name="Nat. Ecol. Evol.">
        <title>Pezizomycetes genomes reveal the molecular basis of ectomycorrhizal truffle lifestyle.</title>
        <authorList>
            <person name="Murat C."/>
            <person name="Payen T."/>
            <person name="Noel B."/>
            <person name="Kuo A."/>
            <person name="Morin E."/>
            <person name="Chen J."/>
            <person name="Kohler A."/>
            <person name="Krizsan K."/>
            <person name="Balestrini R."/>
            <person name="Da Silva C."/>
            <person name="Montanini B."/>
            <person name="Hainaut M."/>
            <person name="Levati E."/>
            <person name="Barry K.W."/>
            <person name="Belfiori B."/>
            <person name="Cichocki N."/>
            <person name="Clum A."/>
            <person name="Dockter R.B."/>
            <person name="Fauchery L."/>
            <person name="Guy J."/>
            <person name="Iotti M."/>
            <person name="Le Tacon F."/>
            <person name="Lindquist E.A."/>
            <person name="Lipzen A."/>
            <person name="Malagnac F."/>
            <person name="Mello A."/>
            <person name="Molinier V."/>
            <person name="Miyauchi S."/>
            <person name="Poulain J."/>
            <person name="Riccioni C."/>
            <person name="Rubini A."/>
            <person name="Sitrit Y."/>
            <person name="Splivallo R."/>
            <person name="Traeger S."/>
            <person name="Wang M."/>
            <person name="Zifcakova L."/>
            <person name="Wipf D."/>
            <person name="Zambonelli A."/>
            <person name="Paolocci F."/>
            <person name="Nowrousian M."/>
            <person name="Ottonello S."/>
            <person name="Baldrian P."/>
            <person name="Spatafora J.W."/>
            <person name="Henrissat B."/>
            <person name="Nagy L.G."/>
            <person name="Aury J.M."/>
            <person name="Wincker P."/>
            <person name="Grigoriev I.V."/>
            <person name="Bonfante P."/>
            <person name="Martin F.M."/>
        </authorList>
    </citation>
    <scope>NUCLEOTIDE SEQUENCE [LARGE SCALE GENOMIC DNA]</scope>
    <source>
        <strain evidence="3 4">ATCC MYA-4762</strain>
    </source>
</reference>
<dbReference type="Proteomes" id="UP000267821">
    <property type="component" value="Unassembled WGS sequence"/>
</dbReference>
<organism evidence="3 4">
    <name type="scientific">Terfezia boudieri ATCC MYA-4762</name>
    <dbReference type="NCBI Taxonomy" id="1051890"/>
    <lineage>
        <taxon>Eukaryota</taxon>
        <taxon>Fungi</taxon>
        <taxon>Dikarya</taxon>
        <taxon>Ascomycota</taxon>
        <taxon>Pezizomycotina</taxon>
        <taxon>Pezizomycetes</taxon>
        <taxon>Pezizales</taxon>
        <taxon>Pezizaceae</taxon>
        <taxon>Terfezia</taxon>
    </lineage>
</organism>
<evidence type="ECO:0000313" key="3">
    <source>
        <dbReference type="EMBL" id="RPB21052.1"/>
    </source>
</evidence>
<name>A0A3N4LHZ2_9PEZI</name>
<evidence type="ECO:0000259" key="2">
    <source>
        <dbReference type="Pfam" id="PF11160"/>
    </source>
</evidence>
<dbReference type="OrthoDB" id="2131339at2759"/>
<gene>
    <name evidence="3" type="ORF">L211DRAFT_841044</name>
</gene>
<dbReference type="AlphaFoldDB" id="A0A3N4LHZ2"/>
<feature type="region of interest" description="Disordered" evidence="1">
    <location>
        <begin position="38"/>
        <end position="242"/>
    </location>
</feature>
<feature type="compositionally biased region" description="Polar residues" evidence="1">
    <location>
        <begin position="110"/>
        <end position="119"/>
    </location>
</feature>
<dbReference type="Pfam" id="PF11160">
    <property type="entry name" value="Hva1_TUDOR"/>
    <property type="match status" value="1"/>
</dbReference>
<feature type="compositionally biased region" description="Polar residues" evidence="1">
    <location>
        <begin position="93"/>
        <end position="103"/>
    </location>
</feature>
<dbReference type="InParanoid" id="A0A3N4LHZ2"/>
<feature type="domain" description="Hypervirulence associated protein TUDOR" evidence="2">
    <location>
        <begin position="7"/>
        <end position="67"/>
    </location>
</feature>
<dbReference type="InterPro" id="IPR021331">
    <property type="entry name" value="Hva1_TUDOR"/>
</dbReference>
<feature type="compositionally biased region" description="Basic and acidic residues" evidence="1">
    <location>
        <begin position="215"/>
        <end position="225"/>
    </location>
</feature>
<dbReference type="EMBL" id="ML121564">
    <property type="protein sequence ID" value="RPB21052.1"/>
    <property type="molecule type" value="Genomic_DNA"/>
</dbReference>
<proteinExistence type="predicted"/>
<feature type="compositionally biased region" description="Basic and acidic residues" evidence="1">
    <location>
        <begin position="54"/>
        <end position="74"/>
    </location>
</feature>
<feature type="compositionally biased region" description="Basic and acidic residues" evidence="1">
    <location>
        <begin position="135"/>
        <end position="165"/>
    </location>
</feature>
<evidence type="ECO:0000313" key="4">
    <source>
        <dbReference type="Proteomes" id="UP000267821"/>
    </source>
</evidence>
<protein>
    <recommendedName>
        <fullName evidence="2">Hypervirulence associated protein TUDOR domain-containing protein</fullName>
    </recommendedName>
</protein>
<accession>A0A3N4LHZ2</accession>
<feature type="compositionally biased region" description="Basic residues" evidence="1">
    <location>
        <begin position="204"/>
        <end position="214"/>
    </location>
</feature>
<feature type="region of interest" description="Disordered" evidence="1">
    <location>
        <begin position="1"/>
        <end position="22"/>
    </location>
</feature>
<keyword evidence="4" id="KW-1185">Reference proteome</keyword>
<dbReference type="STRING" id="1051890.A0A3N4LHZ2"/>
<evidence type="ECO:0000256" key="1">
    <source>
        <dbReference type="SAM" id="MobiDB-lite"/>
    </source>
</evidence>